<evidence type="ECO:0000313" key="1">
    <source>
        <dbReference type="EMBL" id="JAI04110.1"/>
    </source>
</evidence>
<dbReference type="AlphaFoldDB" id="A0A0E9XN70"/>
<sequence>MKNQEPFSDSSAVSDGIL</sequence>
<organism evidence="1">
    <name type="scientific">Anguilla anguilla</name>
    <name type="common">European freshwater eel</name>
    <name type="synonym">Muraena anguilla</name>
    <dbReference type="NCBI Taxonomy" id="7936"/>
    <lineage>
        <taxon>Eukaryota</taxon>
        <taxon>Metazoa</taxon>
        <taxon>Chordata</taxon>
        <taxon>Craniata</taxon>
        <taxon>Vertebrata</taxon>
        <taxon>Euteleostomi</taxon>
        <taxon>Actinopterygii</taxon>
        <taxon>Neopterygii</taxon>
        <taxon>Teleostei</taxon>
        <taxon>Anguilliformes</taxon>
        <taxon>Anguillidae</taxon>
        <taxon>Anguilla</taxon>
    </lineage>
</organism>
<name>A0A0E9XN70_ANGAN</name>
<reference evidence="1" key="2">
    <citation type="journal article" date="2015" name="Fish Shellfish Immunol.">
        <title>Early steps in the European eel (Anguilla anguilla)-Vibrio vulnificus interaction in the gills: Role of the RtxA13 toxin.</title>
        <authorList>
            <person name="Callol A."/>
            <person name="Pajuelo D."/>
            <person name="Ebbesson L."/>
            <person name="Teles M."/>
            <person name="MacKenzie S."/>
            <person name="Amaro C."/>
        </authorList>
    </citation>
    <scope>NUCLEOTIDE SEQUENCE</scope>
</reference>
<accession>A0A0E9XN70</accession>
<reference evidence="1" key="1">
    <citation type="submission" date="2014-11" db="EMBL/GenBank/DDBJ databases">
        <authorList>
            <person name="Amaro Gonzalez C."/>
        </authorList>
    </citation>
    <scope>NUCLEOTIDE SEQUENCE</scope>
</reference>
<dbReference type="EMBL" id="GBXM01004468">
    <property type="protein sequence ID" value="JAI04110.1"/>
    <property type="molecule type" value="Transcribed_RNA"/>
</dbReference>
<proteinExistence type="predicted"/>
<protein>
    <submittedName>
        <fullName evidence="1">Uncharacterized protein</fullName>
    </submittedName>
</protein>